<dbReference type="InterPro" id="IPR047525">
    <property type="entry name" value="TfoX-like"/>
</dbReference>
<dbReference type="STRING" id="1796497.GCE9029_01462"/>
<evidence type="ECO:0000259" key="1">
    <source>
        <dbReference type="Pfam" id="PF04993"/>
    </source>
</evidence>
<dbReference type="Gene3D" id="3.30.1460.30">
    <property type="entry name" value="YgaC/TfoX-N like chaperone"/>
    <property type="match status" value="1"/>
</dbReference>
<dbReference type="Pfam" id="PF04994">
    <property type="entry name" value="TfoX_C"/>
    <property type="match status" value="1"/>
</dbReference>
<dbReference type="PANTHER" id="PTHR36121:SF1">
    <property type="entry name" value="PROTEIN SXY"/>
    <property type="match status" value="1"/>
</dbReference>
<dbReference type="AlphaFoldDB" id="A0A128EY03"/>
<dbReference type="PIRSF" id="PIRSF028788">
    <property type="entry name" value="TfoX_Sxy"/>
    <property type="match status" value="1"/>
</dbReference>
<proteinExistence type="predicted"/>
<evidence type="ECO:0000259" key="2">
    <source>
        <dbReference type="Pfam" id="PF04994"/>
    </source>
</evidence>
<dbReference type="OrthoDB" id="4225809at2"/>
<dbReference type="EMBL" id="FIZX01000001">
    <property type="protein sequence ID" value="CZF79442.1"/>
    <property type="molecule type" value="Genomic_DNA"/>
</dbReference>
<dbReference type="SUPFAM" id="SSF159894">
    <property type="entry name" value="YgaC/TfoX-N like"/>
    <property type="match status" value="1"/>
</dbReference>
<name>A0A128EY03_9GAMM</name>
<sequence length="194" mass="22301">MLEVKSGFVEYLSQFGETEKRSMFGGTGFFVSGAMFALVKEDRIYLRGGNDLTQNLIDKECKKFVHVKKSSTAIVNYYDITDLYEAEDQGLDAMVKKSVENSVAEKEYRDSKLNKRLRDLPNLRLTIERMLKKSGVEDVDTFFSMSPEELFRKVQEAHGYDVDVKLLWMFAGAQNGTHWTLLSEETKQQLLRAI</sequence>
<gene>
    <name evidence="3" type="primary">tfoX_2</name>
    <name evidence="3" type="ORF">GCE9029_01462</name>
</gene>
<dbReference type="Proteomes" id="UP000071641">
    <property type="component" value="Unassembled WGS sequence"/>
</dbReference>
<reference evidence="4" key="1">
    <citation type="submission" date="2016-02" db="EMBL/GenBank/DDBJ databases">
        <authorList>
            <person name="Rodrigo-Torres Lidia"/>
            <person name="Arahal R.David."/>
        </authorList>
    </citation>
    <scope>NUCLEOTIDE SEQUENCE [LARGE SCALE GENOMIC DNA]</scope>
    <source>
        <strain evidence="4">CECT 9029</strain>
    </source>
</reference>
<dbReference type="Gene3D" id="1.10.150.20">
    <property type="entry name" value="5' to 3' exonuclease, C-terminal subdomain"/>
    <property type="match status" value="1"/>
</dbReference>
<dbReference type="PANTHER" id="PTHR36121">
    <property type="entry name" value="PROTEIN SXY"/>
    <property type="match status" value="1"/>
</dbReference>
<dbReference type="RefSeq" id="WP_062662162.1">
    <property type="nucleotide sequence ID" value="NZ_FIZX01000001.1"/>
</dbReference>
<keyword evidence="4" id="KW-1185">Reference proteome</keyword>
<dbReference type="InterPro" id="IPR007076">
    <property type="entry name" value="TfoX_N"/>
</dbReference>
<dbReference type="GO" id="GO:0030420">
    <property type="term" value="P:establishment of competence for transformation"/>
    <property type="evidence" value="ECO:0007669"/>
    <property type="project" value="InterPro"/>
</dbReference>
<feature type="domain" description="TfoX C-terminal" evidence="2">
    <location>
        <begin position="114"/>
        <end position="193"/>
    </location>
</feature>
<evidence type="ECO:0000313" key="4">
    <source>
        <dbReference type="Proteomes" id="UP000071641"/>
    </source>
</evidence>
<dbReference type="InterPro" id="IPR026256">
    <property type="entry name" value="TfoX-like_gammaprotbact"/>
</dbReference>
<evidence type="ECO:0000313" key="3">
    <source>
        <dbReference type="EMBL" id="CZF79442.1"/>
    </source>
</evidence>
<dbReference type="Pfam" id="PF04993">
    <property type="entry name" value="TfoX_N"/>
    <property type="match status" value="1"/>
</dbReference>
<dbReference type="InterPro" id="IPR007077">
    <property type="entry name" value="TfoX_C"/>
</dbReference>
<accession>A0A128EY03</accession>
<feature type="domain" description="TfoX N-terminal" evidence="1">
    <location>
        <begin position="10"/>
        <end position="101"/>
    </location>
</feature>
<organism evidence="3 4">
    <name type="scientific">Grimontia celer</name>
    <dbReference type="NCBI Taxonomy" id="1796497"/>
    <lineage>
        <taxon>Bacteria</taxon>
        <taxon>Pseudomonadati</taxon>
        <taxon>Pseudomonadota</taxon>
        <taxon>Gammaproteobacteria</taxon>
        <taxon>Vibrionales</taxon>
        <taxon>Vibrionaceae</taxon>
        <taxon>Grimontia</taxon>
    </lineage>
</organism>
<protein>
    <submittedName>
        <fullName evidence="3">DNA transformation protein TfoX</fullName>
    </submittedName>
</protein>